<feature type="transmembrane region" description="Helical" evidence="1">
    <location>
        <begin position="7"/>
        <end position="30"/>
    </location>
</feature>
<feature type="transmembrane region" description="Helical" evidence="1">
    <location>
        <begin position="50"/>
        <end position="69"/>
    </location>
</feature>
<accession>A0ABV2AUY3</accession>
<organism evidence="2 3">
    <name type="scientific">Bonamia ostreae</name>
    <dbReference type="NCBI Taxonomy" id="126728"/>
    <lineage>
        <taxon>Eukaryota</taxon>
        <taxon>Sar</taxon>
        <taxon>Rhizaria</taxon>
        <taxon>Endomyxa</taxon>
        <taxon>Ascetosporea</taxon>
        <taxon>Haplosporida</taxon>
        <taxon>Bonamia</taxon>
    </lineage>
</organism>
<gene>
    <name evidence="2" type="ORF">MHBO_005047</name>
</gene>
<name>A0ABV2AUY3_9EUKA</name>
<sequence length="96" mass="11080">MEKSKCQIFWIIVGIISFLFICAFMVGIFVSFVVLGDYRYRNLLTSDEKIIFLSITFGLVLIGFAGLSASKKYYDRYTKIQNGNQETKNLKPEVLY</sequence>
<keyword evidence="1" id="KW-0472">Membrane</keyword>
<keyword evidence="1" id="KW-0812">Transmembrane</keyword>
<proteinExistence type="predicted"/>
<reference evidence="2 3" key="1">
    <citation type="journal article" date="2024" name="BMC Biol.">
        <title>Comparative genomics of Ascetosporea gives new insight into the evolutionary basis for animal parasitism in Rhizaria.</title>
        <authorList>
            <person name="Hiltunen Thoren M."/>
            <person name="Onut-Brannstrom I."/>
            <person name="Alfjorden A."/>
            <person name="Peckova H."/>
            <person name="Swords F."/>
            <person name="Hooper C."/>
            <person name="Holzer A.S."/>
            <person name="Bass D."/>
            <person name="Burki F."/>
        </authorList>
    </citation>
    <scope>NUCLEOTIDE SEQUENCE [LARGE SCALE GENOMIC DNA]</scope>
    <source>
        <strain evidence="2">20-A016</strain>
    </source>
</reference>
<protein>
    <submittedName>
        <fullName evidence="2">Uncharacterized protein</fullName>
    </submittedName>
</protein>
<keyword evidence="1" id="KW-1133">Transmembrane helix</keyword>
<keyword evidence="3" id="KW-1185">Reference proteome</keyword>
<evidence type="ECO:0000256" key="1">
    <source>
        <dbReference type="SAM" id="Phobius"/>
    </source>
</evidence>
<evidence type="ECO:0000313" key="2">
    <source>
        <dbReference type="EMBL" id="MES1923470.1"/>
    </source>
</evidence>
<dbReference type="Proteomes" id="UP001439008">
    <property type="component" value="Unassembled WGS sequence"/>
</dbReference>
<dbReference type="EMBL" id="JBDODL010006341">
    <property type="protein sequence ID" value="MES1923470.1"/>
    <property type="molecule type" value="Genomic_DNA"/>
</dbReference>
<comment type="caution">
    <text evidence="2">The sequence shown here is derived from an EMBL/GenBank/DDBJ whole genome shotgun (WGS) entry which is preliminary data.</text>
</comment>
<evidence type="ECO:0000313" key="3">
    <source>
        <dbReference type="Proteomes" id="UP001439008"/>
    </source>
</evidence>